<feature type="binding site" evidence="6">
    <location>
        <position position="131"/>
    </location>
    <ligand>
        <name>Fe cation</name>
        <dbReference type="ChEBI" id="CHEBI:24875"/>
    </ligand>
</feature>
<name>A0A1C0AC39_9FIRM</name>
<dbReference type="OrthoDB" id="9784988at2"/>
<dbReference type="HAMAP" id="MF_00163">
    <property type="entry name" value="Pep_deformylase"/>
    <property type="match status" value="1"/>
</dbReference>
<dbReference type="AlphaFoldDB" id="A0A1C0AC39"/>
<reference evidence="7 8" key="2">
    <citation type="submission" date="2016-08" db="EMBL/GenBank/DDBJ databases">
        <title>Orenia metallireducens sp. nov. strain Z6, a Novel Metal-reducing Firmicute from the Deep Subsurface.</title>
        <authorList>
            <person name="Maxim B.I."/>
            <person name="Kenneth K."/>
            <person name="Flynn T.M."/>
            <person name="Oloughlin E.J."/>
            <person name="Locke R.A."/>
            <person name="Weber J.R."/>
            <person name="Egan S.M."/>
            <person name="Mackie R.I."/>
            <person name="Cann I.K."/>
        </authorList>
    </citation>
    <scope>NUCLEOTIDE SEQUENCE [LARGE SCALE GENOMIC DNA]</scope>
    <source>
        <strain evidence="7 8">Z6</strain>
    </source>
</reference>
<dbReference type="RefSeq" id="WP_068714881.1">
    <property type="nucleotide sequence ID" value="NZ_LWDV01000006.1"/>
</dbReference>
<evidence type="ECO:0000313" key="8">
    <source>
        <dbReference type="Proteomes" id="UP000093514"/>
    </source>
</evidence>
<keyword evidence="8" id="KW-1185">Reference proteome</keyword>
<dbReference type="NCBIfam" id="NF001159">
    <property type="entry name" value="PRK00150.1-3"/>
    <property type="match status" value="1"/>
</dbReference>
<evidence type="ECO:0000256" key="4">
    <source>
        <dbReference type="ARBA" id="ARBA00022917"/>
    </source>
</evidence>
<keyword evidence="2 6" id="KW-0479">Metal-binding</keyword>
<dbReference type="EMBL" id="LWDV01000006">
    <property type="protein sequence ID" value="OCL27937.1"/>
    <property type="molecule type" value="Genomic_DNA"/>
</dbReference>
<evidence type="ECO:0000256" key="3">
    <source>
        <dbReference type="ARBA" id="ARBA00022801"/>
    </source>
</evidence>
<evidence type="ECO:0000313" key="7">
    <source>
        <dbReference type="EMBL" id="OCL27937.1"/>
    </source>
</evidence>
<evidence type="ECO:0000256" key="5">
    <source>
        <dbReference type="ARBA" id="ARBA00023004"/>
    </source>
</evidence>
<dbReference type="Gene3D" id="3.90.45.10">
    <property type="entry name" value="Peptide deformylase"/>
    <property type="match status" value="1"/>
</dbReference>
<sequence length="145" mass="16001">MALLKIREIGDPVLRTKAKEVEEVTDKTRRLLNDMAETMYDAPGVGLAAPQIGISKRIVVIDVGSGLFELINPEIIESSVKTYIDNEGCLSIPGKTAKVERAYKVKVKALDRDGKEIIVEGKGLLARALQHEIDHLDGKLFVDYL</sequence>
<organism evidence="7 8">
    <name type="scientific">Orenia metallireducens</name>
    <dbReference type="NCBI Taxonomy" id="1413210"/>
    <lineage>
        <taxon>Bacteria</taxon>
        <taxon>Bacillati</taxon>
        <taxon>Bacillota</taxon>
        <taxon>Clostridia</taxon>
        <taxon>Halanaerobiales</taxon>
        <taxon>Halobacteroidaceae</taxon>
        <taxon>Orenia</taxon>
    </lineage>
</organism>
<comment type="similarity">
    <text evidence="1 6">Belongs to the polypeptide deformylase family.</text>
</comment>
<dbReference type="PIRSF" id="PIRSF004749">
    <property type="entry name" value="Pep_def"/>
    <property type="match status" value="1"/>
</dbReference>
<dbReference type="CDD" id="cd00487">
    <property type="entry name" value="Pep_deformylase"/>
    <property type="match status" value="1"/>
</dbReference>
<keyword evidence="4 6" id="KW-0648">Protein biosynthesis</keyword>
<keyword evidence="5 6" id="KW-0408">Iron</keyword>
<evidence type="ECO:0000256" key="2">
    <source>
        <dbReference type="ARBA" id="ARBA00022723"/>
    </source>
</evidence>
<protein>
    <recommendedName>
        <fullName evidence="6">Peptide deformylase</fullName>
        <shortName evidence="6">PDF</shortName>
        <ecNumber evidence="6">3.5.1.88</ecNumber>
    </recommendedName>
    <alternativeName>
        <fullName evidence="6">Polypeptide deformylase</fullName>
    </alternativeName>
</protein>
<feature type="binding site" evidence="6">
    <location>
        <position position="135"/>
    </location>
    <ligand>
        <name>Fe cation</name>
        <dbReference type="ChEBI" id="CHEBI:24875"/>
    </ligand>
</feature>
<dbReference type="InterPro" id="IPR023635">
    <property type="entry name" value="Peptide_deformylase"/>
</dbReference>
<reference evidence="8" key="1">
    <citation type="submission" date="2016-07" db="EMBL/GenBank/DDBJ databases">
        <authorList>
            <person name="Florea S."/>
            <person name="Webb J.S."/>
            <person name="Jaromczyk J."/>
            <person name="Schardl C.L."/>
        </authorList>
    </citation>
    <scope>NUCLEOTIDE SEQUENCE [LARGE SCALE GENOMIC DNA]</scope>
    <source>
        <strain evidence="8">Z6</strain>
    </source>
</reference>
<comment type="cofactor">
    <cofactor evidence="6">
        <name>Fe(2+)</name>
        <dbReference type="ChEBI" id="CHEBI:29033"/>
    </cofactor>
    <text evidence="6">Binds 1 Fe(2+) ion.</text>
</comment>
<evidence type="ECO:0000256" key="1">
    <source>
        <dbReference type="ARBA" id="ARBA00010759"/>
    </source>
</evidence>
<dbReference type="InterPro" id="IPR036821">
    <property type="entry name" value="Peptide_deformylase_sf"/>
</dbReference>
<dbReference type="GO" id="GO:0042586">
    <property type="term" value="F:peptide deformylase activity"/>
    <property type="evidence" value="ECO:0007669"/>
    <property type="project" value="UniProtKB-UniRule"/>
</dbReference>
<dbReference type="Pfam" id="PF01327">
    <property type="entry name" value="Pep_deformylase"/>
    <property type="match status" value="1"/>
</dbReference>
<dbReference type="SUPFAM" id="SSF56420">
    <property type="entry name" value="Peptide deformylase"/>
    <property type="match status" value="1"/>
</dbReference>
<gene>
    <name evidence="6" type="primary">def</name>
    <name evidence="7" type="ORF">U472_01675</name>
</gene>
<comment type="function">
    <text evidence="6">Removes the formyl group from the N-terminal Met of newly synthesized proteins. Requires at least a dipeptide for an efficient rate of reaction. N-terminal L-methionine is a prerequisite for activity but the enzyme has broad specificity at other positions.</text>
</comment>
<dbReference type="PANTHER" id="PTHR10458:SF22">
    <property type="entry name" value="PEPTIDE DEFORMYLASE"/>
    <property type="match status" value="1"/>
</dbReference>
<comment type="catalytic activity">
    <reaction evidence="6">
        <text>N-terminal N-formyl-L-methionyl-[peptide] + H2O = N-terminal L-methionyl-[peptide] + formate</text>
        <dbReference type="Rhea" id="RHEA:24420"/>
        <dbReference type="Rhea" id="RHEA-COMP:10639"/>
        <dbReference type="Rhea" id="RHEA-COMP:10640"/>
        <dbReference type="ChEBI" id="CHEBI:15377"/>
        <dbReference type="ChEBI" id="CHEBI:15740"/>
        <dbReference type="ChEBI" id="CHEBI:49298"/>
        <dbReference type="ChEBI" id="CHEBI:64731"/>
        <dbReference type="EC" id="3.5.1.88"/>
    </reaction>
</comment>
<comment type="caution">
    <text evidence="7">The sequence shown here is derived from an EMBL/GenBank/DDBJ whole genome shotgun (WGS) entry which is preliminary data.</text>
</comment>
<dbReference type="Proteomes" id="UP000093514">
    <property type="component" value="Unassembled WGS sequence"/>
</dbReference>
<accession>A0A1C0AC39</accession>
<dbReference type="GO" id="GO:0006412">
    <property type="term" value="P:translation"/>
    <property type="evidence" value="ECO:0007669"/>
    <property type="project" value="UniProtKB-UniRule"/>
</dbReference>
<evidence type="ECO:0000256" key="6">
    <source>
        <dbReference type="HAMAP-Rule" id="MF_00163"/>
    </source>
</evidence>
<feature type="binding site" evidence="6">
    <location>
        <position position="89"/>
    </location>
    <ligand>
        <name>Fe cation</name>
        <dbReference type="ChEBI" id="CHEBI:24875"/>
    </ligand>
</feature>
<dbReference type="EC" id="3.5.1.88" evidence="6"/>
<feature type="active site" evidence="6">
    <location>
        <position position="132"/>
    </location>
</feature>
<dbReference type="PANTHER" id="PTHR10458">
    <property type="entry name" value="PEPTIDE DEFORMYLASE"/>
    <property type="match status" value="1"/>
</dbReference>
<proteinExistence type="inferred from homology"/>
<dbReference type="FunFam" id="3.90.45.10:FF:000005">
    <property type="entry name" value="Peptide deformylase"/>
    <property type="match status" value="1"/>
</dbReference>
<dbReference type="GO" id="GO:0046872">
    <property type="term" value="F:metal ion binding"/>
    <property type="evidence" value="ECO:0007669"/>
    <property type="project" value="UniProtKB-KW"/>
</dbReference>
<keyword evidence="3 6" id="KW-0378">Hydrolase</keyword>
<dbReference type="PRINTS" id="PR01576">
    <property type="entry name" value="PDEFORMYLASE"/>
</dbReference>
<dbReference type="NCBIfam" id="TIGR00079">
    <property type="entry name" value="pept_deformyl"/>
    <property type="match status" value="1"/>
</dbReference>